<feature type="transmembrane region" description="Helical" evidence="8">
    <location>
        <begin position="161"/>
        <end position="182"/>
    </location>
</feature>
<evidence type="ECO:0000256" key="3">
    <source>
        <dbReference type="ARBA" id="ARBA00022448"/>
    </source>
</evidence>
<evidence type="ECO:0000256" key="7">
    <source>
        <dbReference type="ARBA" id="ARBA00023136"/>
    </source>
</evidence>
<keyword evidence="7 8" id="KW-0472">Membrane</keyword>
<evidence type="ECO:0000256" key="4">
    <source>
        <dbReference type="ARBA" id="ARBA00022475"/>
    </source>
</evidence>
<feature type="transmembrane region" description="Helical" evidence="8">
    <location>
        <begin position="252"/>
        <end position="271"/>
    </location>
</feature>
<keyword evidence="6 8" id="KW-1133">Transmembrane helix</keyword>
<dbReference type="EMBL" id="JAXCLW010000001">
    <property type="protein sequence ID" value="MDY0881319.1"/>
    <property type="molecule type" value="Genomic_DNA"/>
</dbReference>
<proteinExistence type="inferred from homology"/>
<comment type="caution">
    <text evidence="9">The sequence shown here is derived from an EMBL/GenBank/DDBJ whole genome shotgun (WGS) entry which is preliminary data.</text>
</comment>
<name>A0ABU5E6H3_9PROT</name>
<evidence type="ECO:0000256" key="8">
    <source>
        <dbReference type="SAM" id="Phobius"/>
    </source>
</evidence>
<sequence length="385" mass="41343">MISRPSIDLVRHVLVVLVISLMIAGSLWVMRPFLPALIWATMIVVATWPLLLKVQAAFGDKRLCGVIVMTLAMLLVIVLPFTAAILTLLEHAGTIGRLVTGLPTYSLPPPPDWVPGIPLIGEKVEARWQELSAAGPGSLLAHLQPYAAEILNWIWSKIGSVGILLLHLLLTLIIAVILYARGEFAGRAVIRFARRLSGDRGEFAVRLGGQAIRAVALGIVVTAIVQSLLGGIGLWVAGVPYAALLSAMMMMLCIAQVGPFLPLIVGVAWLYWQGQDIWATALIGWTILVGMLDNIMRPLLIKRGAHLPLLLILCGVIGGMFAFGLVGLFVGPVVLAVTYTLLQAWINEAVDNPLSVPDRAQIDPRAEPNRVNLPVAPDSPTGTAQ</sequence>
<comment type="similarity">
    <text evidence="2">Belongs to the autoinducer-2 exporter (AI-2E) (TC 2.A.86) family.</text>
</comment>
<feature type="transmembrane region" description="Helical" evidence="8">
    <location>
        <begin position="227"/>
        <end position="245"/>
    </location>
</feature>
<protein>
    <submittedName>
        <fullName evidence="9">AI-2E family transporter YdiK</fullName>
    </submittedName>
</protein>
<dbReference type="Pfam" id="PF01594">
    <property type="entry name" value="AI-2E_transport"/>
    <property type="match status" value="1"/>
</dbReference>
<feature type="transmembrane region" description="Helical" evidence="8">
    <location>
        <begin position="307"/>
        <end position="335"/>
    </location>
</feature>
<comment type="subcellular location">
    <subcellularLocation>
        <location evidence="1">Cell membrane</location>
        <topology evidence="1">Multi-pass membrane protein</topology>
    </subcellularLocation>
</comment>
<keyword evidence="3" id="KW-0813">Transport</keyword>
<evidence type="ECO:0000313" key="10">
    <source>
        <dbReference type="Proteomes" id="UP001279642"/>
    </source>
</evidence>
<evidence type="ECO:0000256" key="1">
    <source>
        <dbReference type="ARBA" id="ARBA00004651"/>
    </source>
</evidence>
<feature type="transmembrane region" description="Helical" evidence="8">
    <location>
        <begin position="66"/>
        <end position="89"/>
    </location>
</feature>
<dbReference type="NCBIfam" id="NF008216">
    <property type="entry name" value="PRK10983.1"/>
    <property type="match status" value="1"/>
</dbReference>
<evidence type="ECO:0000256" key="5">
    <source>
        <dbReference type="ARBA" id="ARBA00022692"/>
    </source>
</evidence>
<keyword evidence="5 8" id="KW-0812">Transmembrane</keyword>
<organism evidence="9 10">
    <name type="scientific">Dongia soli</name>
    <dbReference type="NCBI Taxonomy" id="600628"/>
    <lineage>
        <taxon>Bacteria</taxon>
        <taxon>Pseudomonadati</taxon>
        <taxon>Pseudomonadota</taxon>
        <taxon>Alphaproteobacteria</taxon>
        <taxon>Rhodospirillales</taxon>
        <taxon>Dongiaceae</taxon>
        <taxon>Dongia</taxon>
    </lineage>
</organism>
<dbReference type="PANTHER" id="PTHR21716">
    <property type="entry name" value="TRANSMEMBRANE PROTEIN"/>
    <property type="match status" value="1"/>
</dbReference>
<dbReference type="Proteomes" id="UP001279642">
    <property type="component" value="Unassembled WGS sequence"/>
</dbReference>
<feature type="transmembrane region" description="Helical" evidence="8">
    <location>
        <begin position="12"/>
        <end position="30"/>
    </location>
</feature>
<accession>A0ABU5E6H3</accession>
<dbReference type="PANTHER" id="PTHR21716:SF67">
    <property type="entry name" value="TRANSPORT PROTEIN YDIK-RELATED"/>
    <property type="match status" value="1"/>
</dbReference>
<keyword evidence="10" id="KW-1185">Reference proteome</keyword>
<keyword evidence="4" id="KW-1003">Cell membrane</keyword>
<gene>
    <name evidence="9" type="primary">ydiK</name>
    <name evidence="9" type="ORF">SMD27_00545</name>
</gene>
<dbReference type="InterPro" id="IPR002549">
    <property type="entry name" value="AI-2E-like"/>
</dbReference>
<feature type="transmembrane region" description="Helical" evidence="8">
    <location>
        <begin position="36"/>
        <end position="54"/>
    </location>
</feature>
<evidence type="ECO:0000256" key="2">
    <source>
        <dbReference type="ARBA" id="ARBA00009773"/>
    </source>
</evidence>
<feature type="transmembrane region" description="Helical" evidence="8">
    <location>
        <begin position="277"/>
        <end position="295"/>
    </location>
</feature>
<dbReference type="RefSeq" id="WP_320506388.1">
    <property type="nucleotide sequence ID" value="NZ_JAXCLW010000001.1"/>
</dbReference>
<reference evidence="9 10" key="1">
    <citation type="journal article" date="2016" name="Antonie Van Leeuwenhoek">
        <title>Dongia soli sp. nov., isolated from soil from Dokdo, Korea.</title>
        <authorList>
            <person name="Kim D.U."/>
            <person name="Lee H."/>
            <person name="Kim H."/>
            <person name="Kim S.G."/>
            <person name="Ka J.O."/>
        </authorList>
    </citation>
    <scope>NUCLEOTIDE SEQUENCE [LARGE SCALE GENOMIC DNA]</scope>
    <source>
        <strain evidence="9 10">D78</strain>
    </source>
</reference>
<evidence type="ECO:0000313" key="9">
    <source>
        <dbReference type="EMBL" id="MDY0881319.1"/>
    </source>
</evidence>
<evidence type="ECO:0000256" key="6">
    <source>
        <dbReference type="ARBA" id="ARBA00022989"/>
    </source>
</evidence>